<gene>
    <name evidence="10" type="primary">murF</name>
    <name evidence="14" type="ORF">AWW68_07240</name>
</gene>
<evidence type="ECO:0000256" key="6">
    <source>
        <dbReference type="ARBA" id="ARBA00022960"/>
    </source>
</evidence>
<dbReference type="PANTHER" id="PTHR43024">
    <property type="entry name" value="UDP-N-ACETYLMURAMOYL-TRIPEPTIDE--D-ALANYL-D-ALANINE LIGASE"/>
    <property type="match status" value="1"/>
</dbReference>
<dbReference type="EC" id="6.3.2.10" evidence="10 11"/>
<evidence type="ECO:0000256" key="7">
    <source>
        <dbReference type="ARBA" id="ARBA00022984"/>
    </source>
</evidence>
<evidence type="ECO:0000256" key="3">
    <source>
        <dbReference type="ARBA" id="ARBA00022618"/>
    </source>
</evidence>
<evidence type="ECO:0000256" key="9">
    <source>
        <dbReference type="ARBA" id="ARBA00023316"/>
    </source>
</evidence>
<dbReference type="GO" id="GO:0008766">
    <property type="term" value="F:UDP-N-acetylmuramoylalanyl-D-glutamyl-2,6-diaminopimelate-D-alanyl-D-alanine ligase activity"/>
    <property type="evidence" value="ECO:0007669"/>
    <property type="project" value="RHEA"/>
</dbReference>
<evidence type="ECO:0000259" key="13">
    <source>
        <dbReference type="Pfam" id="PF08245"/>
    </source>
</evidence>
<feature type="domain" description="Mur ligase central" evidence="13">
    <location>
        <begin position="94"/>
        <end position="275"/>
    </location>
</feature>
<reference evidence="14 15" key="1">
    <citation type="submission" date="2016-01" db="EMBL/GenBank/DDBJ databases">
        <title>Genome sequencing of Roseivirga spongicola UST030701-084.</title>
        <authorList>
            <person name="Selvaratnam C."/>
            <person name="Thevarajoo S."/>
            <person name="Goh K.M."/>
            <person name="Ee R."/>
            <person name="Chan K.-G."/>
            <person name="Chong C.S."/>
        </authorList>
    </citation>
    <scope>NUCLEOTIDE SEQUENCE [LARGE SCALE GENOMIC DNA]</scope>
    <source>
        <strain evidence="14 15">UST030701-084</strain>
    </source>
</reference>
<keyword evidence="3 10" id="KW-0132">Cell division</keyword>
<keyword evidence="5 10" id="KW-0067">ATP-binding</keyword>
<dbReference type="Proteomes" id="UP000075606">
    <property type="component" value="Unassembled WGS sequence"/>
</dbReference>
<keyword evidence="2 10" id="KW-0436">Ligase</keyword>
<comment type="pathway">
    <text evidence="10 11">Cell wall biogenesis; peptidoglycan biosynthesis.</text>
</comment>
<evidence type="ECO:0000256" key="8">
    <source>
        <dbReference type="ARBA" id="ARBA00023306"/>
    </source>
</evidence>
<comment type="catalytic activity">
    <reaction evidence="10 11">
        <text>D-alanyl-D-alanine + UDP-N-acetyl-alpha-D-muramoyl-L-alanyl-gamma-D-glutamyl-meso-2,6-diaminopimelate + ATP = UDP-N-acetyl-alpha-D-muramoyl-L-alanyl-gamma-D-glutamyl-meso-2,6-diaminopimeloyl-D-alanyl-D-alanine + ADP + phosphate + H(+)</text>
        <dbReference type="Rhea" id="RHEA:28374"/>
        <dbReference type="ChEBI" id="CHEBI:15378"/>
        <dbReference type="ChEBI" id="CHEBI:30616"/>
        <dbReference type="ChEBI" id="CHEBI:43474"/>
        <dbReference type="ChEBI" id="CHEBI:57822"/>
        <dbReference type="ChEBI" id="CHEBI:61386"/>
        <dbReference type="ChEBI" id="CHEBI:83905"/>
        <dbReference type="ChEBI" id="CHEBI:456216"/>
        <dbReference type="EC" id="6.3.2.10"/>
    </reaction>
</comment>
<proteinExistence type="inferred from homology"/>
<dbReference type="NCBIfam" id="TIGR01143">
    <property type="entry name" value="murF"/>
    <property type="match status" value="1"/>
</dbReference>
<dbReference type="GO" id="GO:0047480">
    <property type="term" value="F:UDP-N-acetylmuramoyl-tripeptide-D-alanyl-D-alanine ligase activity"/>
    <property type="evidence" value="ECO:0007669"/>
    <property type="project" value="UniProtKB-UniRule"/>
</dbReference>
<keyword evidence="8 10" id="KW-0131">Cell cycle</keyword>
<dbReference type="SUPFAM" id="SSF53623">
    <property type="entry name" value="MurD-like peptide ligases, catalytic domain"/>
    <property type="match status" value="1"/>
</dbReference>
<comment type="caution">
    <text evidence="14">The sequence shown here is derived from an EMBL/GenBank/DDBJ whole genome shotgun (WGS) entry which is preliminary data.</text>
</comment>
<dbReference type="InterPro" id="IPR036565">
    <property type="entry name" value="Mur-like_cat_sf"/>
</dbReference>
<protein>
    <recommendedName>
        <fullName evidence="10 11">UDP-N-acetylmuramoyl-tripeptide--D-alanyl-D-alanine ligase</fullName>
        <ecNumber evidence="10 11">6.3.2.10</ecNumber>
    </recommendedName>
    <alternativeName>
        <fullName evidence="10">D-alanyl-D-alanine-adding enzyme</fullName>
    </alternativeName>
</protein>
<dbReference type="HAMAP" id="MF_02019">
    <property type="entry name" value="MurF"/>
    <property type="match status" value="1"/>
</dbReference>
<dbReference type="RefSeq" id="WP_068219211.1">
    <property type="nucleotide sequence ID" value="NZ_LRPC01000012.1"/>
</dbReference>
<name>A0A150XA86_9BACT</name>
<keyword evidence="6 10" id="KW-0133">Cell shape</keyword>
<sequence length="426" mass="46960">MIEQLYQTFLKSTGVSTDTRTIQDGNIWFALKGPNFNANKFAQQALESGAMAVVVDDPEFANNDQCILVEDGLVTLQKLANHHRKQFKIPVLGITGSNGKTTTKELVRDVLAKKFNVLATKGNLNNHIGVPLTLLRLNSDIEFAIIEMGANHQKEIAALSSIAEPEFGLITNIGKAHLEGFGGLEGVFKGKTELYEFISARKGKLFVNSRNERLLKKAQALVDEVYTYPEEGDYFHAKLMSNKPNVKLKSDSGQLISTNLGGEYNFENMCAALCIGRYFGVEEDDALEAIAAYQSDNNRSQLLKRDSNTIFLDAYNANPTSMSLSLQNFASEEGYKVAILGDMFELGDEAQQEHYAIGELSATLSIDLVIFCGKLMEAAHRANPDSLYFESKSDLASFLTANKRTDTSYLVKGSRGMSLESLVELL</sequence>
<dbReference type="GO" id="GO:0005737">
    <property type="term" value="C:cytoplasm"/>
    <property type="evidence" value="ECO:0007669"/>
    <property type="project" value="UniProtKB-SubCell"/>
</dbReference>
<evidence type="ECO:0000256" key="4">
    <source>
        <dbReference type="ARBA" id="ARBA00022741"/>
    </source>
</evidence>
<keyword evidence="1 10" id="KW-0963">Cytoplasm</keyword>
<dbReference type="GO" id="GO:0051301">
    <property type="term" value="P:cell division"/>
    <property type="evidence" value="ECO:0007669"/>
    <property type="project" value="UniProtKB-KW"/>
</dbReference>
<keyword evidence="9 10" id="KW-0961">Cell wall biogenesis/degradation</keyword>
<evidence type="ECO:0000259" key="12">
    <source>
        <dbReference type="Pfam" id="PF02875"/>
    </source>
</evidence>
<accession>A0A150XA86</accession>
<keyword evidence="7 10" id="KW-0573">Peptidoglycan synthesis</keyword>
<feature type="domain" description="Mur ligase C-terminal" evidence="12">
    <location>
        <begin position="299"/>
        <end position="415"/>
    </location>
</feature>
<dbReference type="Gene3D" id="3.90.190.20">
    <property type="entry name" value="Mur ligase, C-terminal domain"/>
    <property type="match status" value="1"/>
</dbReference>
<organism evidence="14 15">
    <name type="scientific">Roseivirga spongicola</name>
    <dbReference type="NCBI Taxonomy" id="333140"/>
    <lineage>
        <taxon>Bacteria</taxon>
        <taxon>Pseudomonadati</taxon>
        <taxon>Bacteroidota</taxon>
        <taxon>Cytophagia</taxon>
        <taxon>Cytophagales</taxon>
        <taxon>Roseivirgaceae</taxon>
        <taxon>Roseivirga</taxon>
    </lineage>
</organism>
<comment type="similarity">
    <text evidence="10">Belongs to the MurCDEF family. MurF subfamily.</text>
</comment>
<keyword evidence="15" id="KW-1185">Reference proteome</keyword>
<comment type="function">
    <text evidence="10 11">Involved in cell wall formation. Catalyzes the final step in the synthesis of UDP-N-acetylmuramoyl-pentapeptide, the precursor of murein.</text>
</comment>
<dbReference type="InterPro" id="IPR036615">
    <property type="entry name" value="Mur_ligase_C_dom_sf"/>
</dbReference>
<dbReference type="STRING" id="333140.AWW68_07240"/>
<dbReference type="Gene3D" id="3.40.1190.10">
    <property type="entry name" value="Mur-like, catalytic domain"/>
    <property type="match status" value="1"/>
</dbReference>
<dbReference type="GO" id="GO:0005524">
    <property type="term" value="F:ATP binding"/>
    <property type="evidence" value="ECO:0007669"/>
    <property type="project" value="UniProtKB-UniRule"/>
</dbReference>
<dbReference type="GO" id="GO:0071555">
    <property type="term" value="P:cell wall organization"/>
    <property type="evidence" value="ECO:0007669"/>
    <property type="project" value="UniProtKB-KW"/>
</dbReference>
<dbReference type="InterPro" id="IPR035911">
    <property type="entry name" value="MurE/MurF_N"/>
</dbReference>
<dbReference type="EMBL" id="LRPC01000012">
    <property type="protein sequence ID" value="KYG75623.1"/>
    <property type="molecule type" value="Genomic_DNA"/>
</dbReference>
<evidence type="ECO:0000256" key="5">
    <source>
        <dbReference type="ARBA" id="ARBA00022840"/>
    </source>
</evidence>
<evidence type="ECO:0000313" key="15">
    <source>
        <dbReference type="Proteomes" id="UP000075606"/>
    </source>
</evidence>
<dbReference type="InterPro" id="IPR051046">
    <property type="entry name" value="MurCDEF_CellWall_CoF430Synth"/>
</dbReference>
<keyword evidence="4 10" id="KW-0547">Nucleotide-binding</keyword>
<dbReference type="SUPFAM" id="SSF53244">
    <property type="entry name" value="MurD-like peptide ligases, peptide-binding domain"/>
    <property type="match status" value="1"/>
</dbReference>
<feature type="binding site" evidence="10">
    <location>
        <begin position="96"/>
        <end position="102"/>
    </location>
    <ligand>
        <name>ATP</name>
        <dbReference type="ChEBI" id="CHEBI:30616"/>
    </ligand>
</feature>
<dbReference type="InterPro" id="IPR013221">
    <property type="entry name" value="Mur_ligase_cen"/>
</dbReference>
<dbReference type="PANTHER" id="PTHR43024:SF1">
    <property type="entry name" value="UDP-N-ACETYLMURAMOYL-TRIPEPTIDE--D-ALANYL-D-ALANINE LIGASE"/>
    <property type="match status" value="1"/>
</dbReference>
<dbReference type="OrthoDB" id="9801978at2"/>
<dbReference type="AlphaFoldDB" id="A0A150XA86"/>
<evidence type="ECO:0000313" key="14">
    <source>
        <dbReference type="EMBL" id="KYG75623.1"/>
    </source>
</evidence>
<evidence type="ECO:0000256" key="10">
    <source>
        <dbReference type="HAMAP-Rule" id="MF_02019"/>
    </source>
</evidence>
<dbReference type="InterPro" id="IPR004101">
    <property type="entry name" value="Mur_ligase_C"/>
</dbReference>
<dbReference type="InterPro" id="IPR005863">
    <property type="entry name" value="UDP-N-AcMur_synth"/>
</dbReference>
<dbReference type="GO" id="GO:0008360">
    <property type="term" value="P:regulation of cell shape"/>
    <property type="evidence" value="ECO:0007669"/>
    <property type="project" value="UniProtKB-KW"/>
</dbReference>
<evidence type="ECO:0000256" key="2">
    <source>
        <dbReference type="ARBA" id="ARBA00022598"/>
    </source>
</evidence>
<dbReference type="Gene3D" id="3.40.1390.10">
    <property type="entry name" value="MurE/MurF, N-terminal domain"/>
    <property type="match status" value="1"/>
</dbReference>
<evidence type="ECO:0000256" key="1">
    <source>
        <dbReference type="ARBA" id="ARBA00022490"/>
    </source>
</evidence>
<dbReference type="GO" id="GO:0009252">
    <property type="term" value="P:peptidoglycan biosynthetic process"/>
    <property type="evidence" value="ECO:0007669"/>
    <property type="project" value="UniProtKB-UniRule"/>
</dbReference>
<dbReference type="Pfam" id="PF02875">
    <property type="entry name" value="Mur_ligase_C"/>
    <property type="match status" value="1"/>
</dbReference>
<comment type="subcellular location">
    <subcellularLocation>
        <location evidence="10 11">Cytoplasm</location>
    </subcellularLocation>
</comment>
<dbReference type="Pfam" id="PF08245">
    <property type="entry name" value="Mur_ligase_M"/>
    <property type="match status" value="1"/>
</dbReference>
<dbReference type="UniPathway" id="UPA00219"/>
<evidence type="ECO:0000256" key="11">
    <source>
        <dbReference type="RuleBase" id="RU004136"/>
    </source>
</evidence>
<dbReference type="SUPFAM" id="SSF63418">
    <property type="entry name" value="MurE/MurF N-terminal domain"/>
    <property type="match status" value="1"/>
</dbReference>